<name>A0A7S1PJA0_9EUKA</name>
<organism evidence="2">
    <name type="scientific">Percolomonas cosmopolitus</name>
    <dbReference type="NCBI Taxonomy" id="63605"/>
    <lineage>
        <taxon>Eukaryota</taxon>
        <taxon>Discoba</taxon>
        <taxon>Heterolobosea</taxon>
        <taxon>Tetramitia</taxon>
        <taxon>Eutetramitia</taxon>
        <taxon>Percolomonadidae</taxon>
        <taxon>Percolomonas</taxon>
    </lineage>
</organism>
<gene>
    <name evidence="2" type="ORF">PCOS0759_LOCUS9627</name>
</gene>
<protein>
    <submittedName>
        <fullName evidence="2">Uncharacterized protein</fullName>
    </submittedName>
</protein>
<sequence>MKSNSPSGDHKKWNTKIRGILLKVQMPLSSLCVDEQLQGREYFARQLVCVLRGQDPIILPPYVSEPFNELQVLLRPYASISEESALQKVIRQYQKKAHMPDVSHRVLFYKCLHGALLKRPKTSTITTNEKESRSVFSEFLSTVKEKFWNSPRNADTFQQLLHRVFDKEDHCLKELLGMLQRERPMVEVCDELMKFVERGGITWRTYPPVEVLFLFNYILIGTPPTSSDRIIDCFQTMSQLLIDVTDPHMPHTTKVYCQRMCDAISAAESDASSKSDFNWYRKRFLNTKSTNVDSAFAPFHLCLFLVVERAIQNETNVLMIHNAVVKTQGELASLMLSEWLLILSNLHFEFTDAHKAVAIIKKLTHFTLQPQIVQFLFELMSDHLHVDMVGALLEICGERTKLDEFARLCGHKFQKVLSLSMLARTIQYGFATDIPYVSQDVSDALNKIKILKMDHLIFCAQQTTISFFRLKKHFIHLVTTKKCTVKQAIQFWKSLLHGESSYPPSSHEFMQHLLTCSESHGMNVLDVFCSMIQETIFTEKFVCELNANSFQGYPLEKLERDLKRITEAEEYYPVPFSDVFIKFARCIAEGIVKQTSNRRQVLQIAEIVPLIGCRSIFSSWLAVFCLNHLLPISLSDLTMSPIALHNILKAEQLAKISMNGELLDLIATLKSDLDEIFLSVSDERTSLRKMEKMKECWKALCIHFPHQTTDLPIDALIAAWRREERSVRNLKFVCQFMGHFHCKRELREFCEQVQQFQISSENCSRVDLRVFVNKSERKLCLSRDHVDMILSFRTVGGKETPNAVFEAIACSHEHATSGRELNFKEMEEILNSCSNYFAAVFSGQSLNLSQLERIARQFKQLAVGLEDCLRQIELFLRKKNVKCTPVNKTTIANMNRALELAEYASVIGDVPGAIRKFNKTCKEHADLETMDTFDGRILSETTEVDFKDAALLLAQVKDRFAQMEPCDLQYFSVLCEISDLVEYISDPDQNIAENIMLLQARRLSDFENEILRDFKVAQVLLKPFLGTCVSLEEISKILRTTDTHENLGRLKKTNDNLKHVKMLLALSDQSVSSIGDFVRLLNQTGRAVSSVSHPSSRQGDSLVIEYTSTLKNDKCLTLSHDAILTHRKRILSHITQDLSIEDKAQYNTFVKLLDNILEVHACRLKLRDRIITQEAEKSWLVAHGPDPIELTVRELKEHISQFDAMIALFLQDYPELHLLDRDQFYLLYSLWNQSQELQGFNVLPFLRTLLKNNLTCELIAQVQHNLPDSFDGFLDLVREHAETHDDKVEGTLAKVVSLPYPSDVFSQFFSVYSLLDRLPHFEETFFCTEHTSVDDIDLFNARRQFGRGRDFVFFVLHVNLLRSPVRDHLLVKEHEQRGNCAPTYFVFSSPRGKDVFTSLTEENLNWDSEHCFEAIQRASNDQKWISRCFAVHGIAQQGKTHWINQQMRMADSQLSIVRIPVCNDFSSETVIQKLREQFSAGRHEICVHLPVGSDCHWSEFHKFLFNLIYRGVVYSRIGGDMLSVTHAQLHLFVELPRIPPSRRDLINVPEDVARSDTDLLFRLLPCLKLKAEVKRISDADDYIFHMSEEARLIADFLHHWRQGSKSLMQLKESMCDHFDAHRDYDPASVLTDFFQAHQKILPFKRRYQHNFVVRLHSSCLQIIKIHEHCMHVMSLPENEQFSMTCQRRLDDPLFLSKLFRISVDEALHLSCEDNLQNLQPPDCLIFWSKVMEIPPSILCFNAGTNVESELHSYGLPNYSRQDFIESPALLRTTLQSIFHIEDVIPLISILSRMGYTLTCSFAVNLLMLHKAVQHGSPMLFLSGTGTGKTELLRLYSELINSNSAVCCDIVGKFVNEMLVNCTQQGDEHPISEPSKDQIALRDSAQWDFIARYTTRKEDDDPKNHDEIVTLITRLLDDSPLNQQKIIVQKIFSWARQLYDQYPLLSQSDTVKQVLGKDVQMLRPELASQFLGDVFCSRIRDAFHYILMHSGISFTEFSGRLHAAEQSSLRLEKALTGQPFRVVVFLDEANTTSMPGHLKEAFCDGCLQGRTLHPAICFTAACNPYEAEKYQDSTGDGCFVNRQDFLVSELPDSFQLFTVVVDHLSDEQEREFVYSRFVKRFGNKRTNLIVEAISISQHFMKNATEKEGMPSRLRNASIRDIRRFERLLQFFYHDPSVDTLTMNYDEKRHREIAKRLIKRTEDSDIFHFSLFLALYMCYNAKLRPPLRRTYNESVQQLMRDQGIPFKESLQSVWASVCSQFFAQFSGRLPRGVAQTNSLRENLFFCCICIETAIPLLINGPPGQSKTLSFTLASMFMNGNKFAQFFQLFRVVSKKNFQCSQATKSMEIRHLFQDAIQDQHSFESSGLFDQISTVFLDEAGLPDEMRHQLKVLHEFLDHSEIGVVLITNNILDAAKSNRCLFVMNVESSDEDLLKLAFGCLDVNEDQCSPEDRCIITGLCRGFRVMSQQHNFFHLRDFVYMNRTLRKYKSLQPGRILRALERHFSGLPAEEFSDLVKCFEQCISDELRALHGEPNFRFPQKRRTAIEILRESLADSLEDGEDPNLSSFRHVCVLDPTENEASIRLLFSQYVVDANAASIVDLSDFSEDSSEESLMRAISRVKSAMREGKLLIWLNGTRIFSNFYDIFNRHVTQTANKSYAYVSDGFRSSLCEVHPNFRSIIHLPLSQLPSTPLPFLNRFEKYILSFQDVIADKCMQSERFGKFRSIFTALEHECTRFMSRFPESFFFGSLERETLMSLIASLEIHQDSDTNDFTMTLPPIFGSLNPHTLIKSDLNALLRAAVRHLNFKLLEIAQPIEMYISKNHFSDDYLKEYFESQSHLLLAAFMRELLHAYHNTKHDKTFKKWILTTRSCGALRMLSSNHNMLRAWISEDTALLERDVQVVNLSTINSHSELFNCISGFFTQQVRTVLAVVCDMSVTSRKQINSTRLLIDSKMGKIADGVDLPLIVFVVHYPPEQMRFISSSCYSSIWINGWENRFFDSYDYNFRVDREQQEDDPYWNKSPSLRATDVFSVALGLQKSLPVVDLVREYDDVLIHQCERLISLPFSFRRLSDLHTARFYHVPLEMARKFFTGFLRGQGSQMKTWLFKRFASEFKSEVLLHIVNSAVKTISHGGTAVSLLDVIQSEISDHLASFLTYFVNTMISRYTFESIVLAFETENEPLIGLVEKFIGSVPLQSDITKDLTFLPTQTPFFWPVYEDIRRIYLECSSSSDAEAQLHDARIKFNKNAFLSTLLSDFPLEYVFVDILAVELDVRKSENHRSKAMHPALQAFLHWFYSTIQEDDCMGKYCSFKSKQQECAYVFHLLSQFCEEDEKFMVNFQNFSKSLNIVELRARIHMWILNHYKECWSMDTQKSISLVDTHLHHMRRFWRELNDREQILYHSFCVISSLHDSGHLHDNIQKEVGDLIFLHFENASESSIHFVESLKRMHKQLPPNLKENPLEHIVQHIALHTNSGDCDRMEILLSMSNDVEFVNVLQNHQLLFVALGRCLRNCTPIALKERITQSISDDWIPPLMREQIFEARFLLVDAYFEQTQGQLKSWHLHDLIRHMQSLSQRENEKHHVPTLCALRIEFVQRMAINFGELSKQGEYLEKLLSIFESDTKRNYRVFFLANMPPFDCIALLKNAEVCKQLKIEEEYCLSAEESEIDRGLWPFQLGGDSEMSLLYQQVRNYLCSGSADNFAKSLLRDVDTDSSLFAVRMFMLLVLYHDFFCQFQSCDLMLHLIESQQFRESFKLEEYHVVGYRFIAAGPSENPLSTRDDLHYLFSAEWLRQKHDMTMQRLIVSMMAFLFGLPPRRTHLHLRAFHPRELLKYYCPGSTTNLAHDCGFQGLHTATAGMVTSHTVYQNSIYHHSALNTLTFVAQSVYLLLFPNTDVEYLTDPGVHLFNAVREGAPASLNLFEMLHRYVFARASVFCRIFENDIISRAKKIDPLFFFTHVLFEIWTKICPTEHTNVVKVELYSSPDKSSYENFWRKFGFDRIGDSYEERFSAYCQQISAPSQIDAMKRICTAYPHAFASLTAHIEHFTLQVNRYVRDHPVETSFASYLLDPQNQEKINLLRHLPVLIALHRDLLSFFRMRFTREEIQSFTISQCFDRLSEKFPNETNALRARAQHVFSFWHEISNTLNLAECGPMAREGHEEELAIPTLDMDSMAMAFFSFDFSDSSSVDPQILSKLVGVIQRLIHIQFGFLSLNREPSQFFNPNFMPEYSPNLIAHYDDFFEDVQDVILTNSRGVLPDELKFGMESMGRQMCKFFLMSACRLDDYKDEELACTENQQNQQAPSQTFATNESLPIHVRDLLKCLQTLPGPFCVGDTLPKYFLQHFRTHSLPRHIILDIIRDLFSIARSIQEDVSRDDSAIYDQLATVEFSHYMEEHKVKIIARDEFDLYCQLPLKLLLPLSQELISIYLSPQQLFKLNSDLMIQLNVKHQKQYTREMDALCFSATEKQYSLREMLSSMRNIAEVLLHEDSQHLLSQSLNKPIIRVIDFQGIDEEFVHRMLPEYLLSKHLSVVLSTLYLGVGKLLFLLRADRVAPYSEFNDESFDIENAFDNRYFDEDDLLSDVFYDLSPDEVTELQETQCEISSSLQTLKKHQAGLDHQKNRLEESAERVSELSAQMMLHRQQMSFDLFLKWIQMM</sequence>
<dbReference type="InterPro" id="IPR031248">
    <property type="entry name" value="RNF213"/>
</dbReference>
<dbReference type="GO" id="GO:0016887">
    <property type="term" value="F:ATP hydrolysis activity"/>
    <property type="evidence" value="ECO:0007669"/>
    <property type="project" value="InterPro"/>
</dbReference>
<feature type="coiled-coil region" evidence="1">
    <location>
        <begin position="4603"/>
        <end position="4637"/>
    </location>
</feature>
<evidence type="ECO:0000313" key="2">
    <source>
        <dbReference type="EMBL" id="CAD9086373.1"/>
    </source>
</evidence>
<dbReference type="GO" id="GO:0004842">
    <property type="term" value="F:ubiquitin-protein transferase activity"/>
    <property type="evidence" value="ECO:0007669"/>
    <property type="project" value="InterPro"/>
</dbReference>
<dbReference type="PANTHER" id="PTHR22605:SF1">
    <property type="entry name" value="RZ-TYPE DOMAIN-CONTAINING PROTEIN"/>
    <property type="match status" value="1"/>
</dbReference>
<evidence type="ECO:0000256" key="1">
    <source>
        <dbReference type="SAM" id="Coils"/>
    </source>
</evidence>
<accession>A0A7S1PJA0</accession>
<dbReference type="EMBL" id="HBGD01011629">
    <property type="protein sequence ID" value="CAD9086373.1"/>
    <property type="molecule type" value="Transcribed_RNA"/>
</dbReference>
<dbReference type="PANTHER" id="PTHR22605">
    <property type="entry name" value="RZ-TYPE DOMAIN-CONTAINING PROTEIN"/>
    <property type="match status" value="1"/>
</dbReference>
<proteinExistence type="predicted"/>
<reference evidence="2" key="1">
    <citation type="submission" date="2021-01" db="EMBL/GenBank/DDBJ databases">
        <authorList>
            <person name="Corre E."/>
            <person name="Pelletier E."/>
            <person name="Niang G."/>
            <person name="Scheremetjew M."/>
            <person name="Finn R."/>
            <person name="Kale V."/>
            <person name="Holt S."/>
            <person name="Cochrane G."/>
            <person name="Meng A."/>
            <person name="Brown T."/>
            <person name="Cohen L."/>
        </authorList>
    </citation>
    <scope>NUCLEOTIDE SEQUENCE</scope>
    <source>
        <strain evidence="2">WS</strain>
    </source>
</reference>
<keyword evidence="1" id="KW-0175">Coiled coil</keyword>